<dbReference type="KEGG" id="rto:RTO_16660"/>
<dbReference type="Pfam" id="PF00535">
    <property type="entry name" value="Glycos_transf_2"/>
    <property type="match status" value="1"/>
</dbReference>
<feature type="domain" description="Glycosyltransferase 2-like" evidence="5">
    <location>
        <begin position="4"/>
        <end position="175"/>
    </location>
</feature>
<dbReference type="EMBL" id="FP929055">
    <property type="protein sequence ID" value="CBL26245.1"/>
    <property type="molecule type" value="Genomic_DNA"/>
</dbReference>
<keyword evidence="4" id="KW-1133">Transmembrane helix</keyword>
<keyword evidence="4" id="KW-0812">Transmembrane</keyword>
<keyword evidence="4" id="KW-0472">Membrane</keyword>
<dbReference type="PANTHER" id="PTHR43630:SF1">
    <property type="entry name" value="POLY-BETA-1,6-N-ACETYL-D-GLUCOSAMINE SYNTHASE"/>
    <property type="match status" value="1"/>
</dbReference>
<feature type="transmembrane region" description="Helical" evidence="4">
    <location>
        <begin position="276"/>
        <end position="293"/>
    </location>
</feature>
<feature type="transmembrane region" description="Helical" evidence="4">
    <location>
        <begin position="244"/>
        <end position="264"/>
    </location>
</feature>
<keyword evidence="3 6" id="KW-0808">Transferase</keyword>
<gene>
    <name evidence="6" type="ORF">RTO_16660</name>
</gene>
<dbReference type="CDD" id="cd02525">
    <property type="entry name" value="Succinoglycan_BP_ExoA"/>
    <property type="match status" value="1"/>
</dbReference>
<evidence type="ECO:0000313" key="6">
    <source>
        <dbReference type="EMBL" id="CBL26245.1"/>
    </source>
</evidence>
<dbReference type="CAZy" id="GT2">
    <property type="family name" value="Glycosyltransferase Family 2"/>
</dbReference>
<dbReference type="Proteomes" id="UP000008956">
    <property type="component" value="Chromosome"/>
</dbReference>
<dbReference type="InterPro" id="IPR029044">
    <property type="entry name" value="Nucleotide-diphossugar_trans"/>
</dbReference>
<evidence type="ECO:0000256" key="1">
    <source>
        <dbReference type="ARBA" id="ARBA00006739"/>
    </source>
</evidence>
<dbReference type="SUPFAM" id="SSF53448">
    <property type="entry name" value="Nucleotide-diphospho-sugar transferases"/>
    <property type="match status" value="1"/>
</dbReference>
<dbReference type="PANTHER" id="PTHR43630">
    <property type="entry name" value="POLY-BETA-1,6-N-ACETYL-D-GLUCOSAMINE SYNTHASE"/>
    <property type="match status" value="1"/>
</dbReference>
<evidence type="ECO:0000313" key="7">
    <source>
        <dbReference type="Proteomes" id="UP000008956"/>
    </source>
</evidence>
<comment type="similarity">
    <text evidence="1">Belongs to the glycosyltransferase 2 family.</text>
</comment>
<dbReference type="AlphaFoldDB" id="D4M4T3"/>
<dbReference type="PATRIC" id="fig|657313.3.peg.1464"/>
<proteinExistence type="inferred from homology"/>
<accession>D4M4T3</accession>
<reference evidence="6 7" key="2">
    <citation type="submission" date="2010-03" db="EMBL/GenBank/DDBJ databases">
        <authorList>
            <person name="Pajon A."/>
        </authorList>
    </citation>
    <scope>NUCLEOTIDE SEQUENCE [LARGE SCALE GENOMIC DNA]</scope>
    <source>
        <strain evidence="6 7">L2-14</strain>
    </source>
</reference>
<dbReference type="RefSeq" id="WP_015528834.1">
    <property type="nucleotide sequence ID" value="NC_021015.1"/>
</dbReference>
<name>D4M4T3_9FIRM</name>
<dbReference type="GO" id="GO:0016757">
    <property type="term" value="F:glycosyltransferase activity"/>
    <property type="evidence" value="ECO:0007669"/>
    <property type="project" value="UniProtKB-KW"/>
</dbReference>
<organism evidence="6 7">
    <name type="scientific">[Ruminococcus] torques L2-14</name>
    <dbReference type="NCBI Taxonomy" id="657313"/>
    <lineage>
        <taxon>Bacteria</taxon>
        <taxon>Bacillati</taxon>
        <taxon>Bacillota</taxon>
        <taxon>Clostridia</taxon>
        <taxon>Lachnospirales</taxon>
        <taxon>Lachnospiraceae</taxon>
        <taxon>Mediterraneibacter</taxon>
    </lineage>
</organism>
<evidence type="ECO:0000256" key="3">
    <source>
        <dbReference type="ARBA" id="ARBA00022679"/>
    </source>
</evidence>
<dbReference type="Gene3D" id="3.90.550.10">
    <property type="entry name" value="Spore Coat Polysaccharide Biosynthesis Protein SpsA, Chain A"/>
    <property type="match status" value="1"/>
</dbReference>
<dbReference type="InterPro" id="IPR001173">
    <property type="entry name" value="Glyco_trans_2-like"/>
</dbReference>
<protein>
    <submittedName>
        <fullName evidence="6">Glycosyltransferases, probably involved in cell wall biogenesis</fullName>
    </submittedName>
</protein>
<reference evidence="6 7" key="1">
    <citation type="submission" date="2010-03" db="EMBL/GenBank/DDBJ databases">
        <title>The genome sequence of Ruminococcus torques L2-14.</title>
        <authorList>
            <consortium name="metaHIT consortium -- http://www.metahit.eu/"/>
            <person name="Pajon A."/>
            <person name="Turner K."/>
            <person name="Parkhill J."/>
            <person name="Duncan S."/>
            <person name="Flint H."/>
        </authorList>
    </citation>
    <scope>NUCLEOTIDE SEQUENCE [LARGE SCALE GENOMIC DNA]</scope>
    <source>
        <strain evidence="6 7">L2-14</strain>
    </source>
</reference>
<dbReference type="HOGENOM" id="CLU_025996_19_0_9"/>
<feature type="transmembrane region" description="Helical" evidence="4">
    <location>
        <begin position="305"/>
        <end position="325"/>
    </location>
</feature>
<evidence type="ECO:0000256" key="2">
    <source>
        <dbReference type="ARBA" id="ARBA00022676"/>
    </source>
</evidence>
<evidence type="ECO:0000259" key="5">
    <source>
        <dbReference type="Pfam" id="PF00535"/>
    </source>
</evidence>
<evidence type="ECO:0000256" key="4">
    <source>
        <dbReference type="SAM" id="Phobius"/>
    </source>
</evidence>
<sequence length="335" mass="38269">MIVSVCVVAYNEEKVLGNLLNDIKAQDYEHSKIEVVLIDSMSTDHTKDIMRDFQQQTSDDFKKIQVLENLKKKQASGWNVAIRNFSGDVMIRVDAHASIPPEFVRKNVEILESGEMVSGGPRPNMIDESTPWKETLLLAEQSMFGSSMASYRRSQKKQYVKSLFHGAYRREVLEKVNGFDEQLGRTEDNEFHYRIRQAGYQICYSPEIISYQHARSTLPGMLKQKYGNGYWVALTLKACPGCLAIYHFVPFAFIGGIIVTSVLAACHHSLLAKMMWGAYSCLAVIMSLMAVKGKKKYWQELLLPFLFFLLHVSYGIGSLVGFLKLPFWKYKKCER</sequence>
<keyword evidence="2" id="KW-0328">Glycosyltransferase</keyword>